<reference evidence="2" key="1">
    <citation type="journal article" date="2019" name="Int. J. Syst. Evol. Microbiol.">
        <title>The Global Catalogue of Microorganisms (GCM) 10K type strain sequencing project: providing services to taxonomists for standard genome sequencing and annotation.</title>
        <authorList>
            <consortium name="The Broad Institute Genomics Platform"/>
            <consortium name="The Broad Institute Genome Sequencing Center for Infectious Disease"/>
            <person name="Wu L."/>
            <person name="Ma J."/>
        </authorList>
    </citation>
    <scope>NUCLEOTIDE SEQUENCE [LARGE SCALE GENOMIC DNA]</scope>
    <source>
        <strain evidence="2">CGMCC 1.13574</strain>
    </source>
</reference>
<dbReference type="InterPro" id="IPR049254">
    <property type="entry name" value="Phage_tail_terminator"/>
</dbReference>
<evidence type="ECO:0000313" key="2">
    <source>
        <dbReference type="Proteomes" id="UP001597343"/>
    </source>
</evidence>
<comment type="caution">
    <text evidence="1">The sequence shown here is derived from an EMBL/GenBank/DDBJ whole genome shotgun (WGS) entry which is preliminary data.</text>
</comment>
<gene>
    <name evidence="1" type="ORF">ACFSOY_09930</name>
</gene>
<proteinExistence type="predicted"/>
<organism evidence="1 2">
    <name type="scientific">Tumebacillus lipolyticus</name>
    <dbReference type="NCBI Taxonomy" id="1280370"/>
    <lineage>
        <taxon>Bacteria</taxon>
        <taxon>Bacillati</taxon>
        <taxon>Bacillota</taxon>
        <taxon>Bacilli</taxon>
        <taxon>Bacillales</taxon>
        <taxon>Alicyclobacillaceae</taxon>
        <taxon>Tumebacillus</taxon>
    </lineage>
</organism>
<sequence length="148" mass="16946">MTNNDVVNAVLAALEGKFPELAIYGESMGQGQTAPCFFVRLVAPTYDRMGGRRYKRTYPFDVQYFPNEPKEGEADTRVAEMHAVAEQLYDCLDYVALDDGLIRGSKLRYEIIDGVLHFFINYDIHMVRQAEEVPLMSRLEQRGDIKDE</sequence>
<dbReference type="Proteomes" id="UP001597343">
    <property type="component" value="Unassembled WGS sequence"/>
</dbReference>
<dbReference type="RefSeq" id="WP_386046159.1">
    <property type="nucleotide sequence ID" value="NZ_JBHUIO010000005.1"/>
</dbReference>
<protein>
    <submittedName>
        <fullName evidence="1">DUF6838 family protein</fullName>
    </submittedName>
</protein>
<name>A0ABW4ZWN7_9BACL</name>
<dbReference type="Pfam" id="PF20765">
    <property type="entry name" value="Phage_tail_terminator_8"/>
    <property type="match status" value="1"/>
</dbReference>
<keyword evidence="2" id="KW-1185">Reference proteome</keyword>
<evidence type="ECO:0000313" key="1">
    <source>
        <dbReference type="EMBL" id="MFD2170317.1"/>
    </source>
</evidence>
<accession>A0ABW4ZWN7</accession>
<dbReference type="EMBL" id="JBHUIO010000005">
    <property type="protein sequence ID" value="MFD2170317.1"/>
    <property type="molecule type" value="Genomic_DNA"/>
</dbReference>